<dbReference type="GO" id="GO:0046872">
    <property type="term" value="F:metal ion binding"/>
    <property type="evidence" value="ECO:0007669"/>
    <property type="project" value="UniProtKB-KW"/>
</dbReference>
<dbReference type="Gene3D" id="3.90.79.20">
    <property type="match status" value="1"/>
</dbReference>
<reference evidence="12 14" key="2">
    <citation type="submission" date="2017-09" db="EMBL/GenBank/DDBJ databases">
        <title>Bacterial strain isolated from the female urinary microbiota.</title>
        <authorList>
            <person name="Thomas-White K."/>
            <person name="Kumar N."/>
            <person name="Forster S."/>
            <person name="Putonti C."/>
            <person name="Lawley T."/>
            <person name="Wolfe A.J."/>
        </authorList>
    </citation>
    <scope>NUCLEOTIDE SEQUENCE [LARGE SCALE GENOMIC DNA]</scope>
    <source>
        <strain evidence="12 14">UMB0744</strain>
    </source>
</reference>
<evidence type="ECO:0000256" key="1">
    <source>
        <dbReference type="ARBA" id="ARBA00001946"/>
    </source>
</evidence>
<dbReference type="InterPro" id="IPR015797">
    <property type="entry name" value="NUDIX_hydrolase-like_dom_sf"/>
</dbReference>
<dbReference type="InterPro" id="IPR020084">
    <property type="entry name" value="NUDIX_hydrolase_CS"/>
</dbReference>
<evidence type="ECO:0000256" key="4">
    <source>
        <dbReference type="ARBA" id="ARBA00012381"/>
    </source>
</evidence>
<evidence type="ECO:0000313" key="14">
    <source>
        <dbReference type="Proteomes" id="UP000243201"/>
    </source>
</evidence>
<dbReference type="Proteomes" id="UP000070572">
    <property type="component" value="Unassembled WGS sequence"/>
</dbReference>
<evidence type="ECO:0000259" key="10">
    <source>
        <dbReference type="PROSITE" id="PS51462"/>
    </source>
</evidence>
<dbReference type="AlphaFoldDB" id="A0AB34X0F1"/>
<evidence type="ECO:0000256" key="3">
    <source>
        <dbReference type="ARBA" id="ARBA00009595"/>
    </source>
</evidence>
<dbReference type="Pfam" id="PF00293">
    <property type="entry name" value="NUDIX"/>
    <property type="match status" value="1"/>
</dbReference>
<keyword evidence="5" id="KW-0479">Metal-binding</keyword>
<keyword evidence="8" id="KW-0520">NAD</keyword>
<evidence type="ECO:0000313" key="12">
    <source>
        <dbReference type="EMBL" id="PMB91110.1"/>
    </source>
</evidence>
<dbReference type="PANTHER" id="PTHR42904:SF6">
    <property type="entry name" value="NAD-CAPPED RNA HYDROLASE NUDT12"/>
    <property type="match status" value="1"/>
</dbReference>
<dbReference type="GO" id="GO:0005829">
    <property type="term" value="C:cytosol"/>
    <property type="evidence" value="ECO:0007669"/>
    <property type="project" value="TreeGrafter"/>
</dbReference>
<dbReference type="GO" id="GO:0019677">
    <property type="term" value="P:NAD+ catabolic process"/>
    <property type="evidence" value="ECO:0007669"/>
    <property type="project" value="TreeGrafter"/>
</dbReference>
<comment type="caution">
    <text evidence="11">The sequence shown here is derived from an EMBL/GenBank/DDBJ whole genome shotgun (WGS) entry which is preliminary data.</text>
</comment>
<dbReference type="NCBIfam" id="NF001299">
    <property type="entry name" value="PRK00241.1"/>
    <property type="match status" value="1"/>
</dbReference>
<feature type="domain" description="Nudix hydrolase" evidence="10">
    <location>
        <begin position="206"/>
        <end position="336"/>
    </location>
</feature>
<dbReference type="Pfam" id="PF09297">
    <property type="entry name" value="Zn_ribbon_NUD"/>
    <property type="match status" value="1"/>
</dbReference>
<evidence type="ECO:0000313" key="11">
    <source>
        <dbReference type="EMBL" id="KXB81531.1"/>
    </source>
</evidence>
<organism evidence="11 13">
    <name type="scientific">Varibaculum cambriense</name>
    <dbReference type="NCBI Taxonomy" id="184870"/>
    <lineage>
        <taxon>Bacteria</taxon>
        <taxon>Bacillati</taxon>
        <taxon>Actinomycetota</taxon>
        <taxon>Actinomycetes</taxon>
        <taxon>Actinomycetales</taxon>
        <taxon>Actinomycetaceae</taxon>
        <taxon>Varibaculum</taxon>
    </lineage>
</organism>
<dbReference type="PROSITE" id="PS51462">
    <property type="entry name" value="NUDIX"/>
    <property type="match status" value="1"/>
</dbReference>
<dbReference type="PANTHER" id="PTHR42904">
    <property type="entry name" value="NUDIX HYDROLASE, NUDC SUBFAMILY"/>
    <property type="match status" value="1"/>
</dbReference>
<reference evidence="11 13" key="1">
    <citation type="submission" date="2016-01" db="EMBL/GenBank/DDBJ databases">
        <authorList>
            <person name="Mitreva M."/>
            <person name="Pepin K.H."/>
            <person name="Mihindukulasuriya K.A."/>
            <person name="Fulton R."/>
            <person name="Fronick C."/>
            <person name="O'Laughlin M."/>
            <person name="Miner T."/>
            <person name="Herter B."/>
            <person name="Rosa B.A."/>
            <person name="Cordes M."/>
            <person name="Tomlinson C."/>
            <person name="Wollam A."/>
            <person name="Palsikar V.B."/>
            <person name="Mardis E.R."/>
            <person name="Wilson R.K."/>
        </authorList>
    </citation>
    <scope>NUCLEOTIDE SEQUENCE [LARGE SCALE GENOMIC DNA]</scope>
    <source>
        <strain evidence="11 13">DNF00696</strain>
    </source>
</reference>
<dbReference type="GO" id="GO:0035529">
    <property type="term" value="F:NADH pyrophosphatase activity"/>
    <property type="evidence" value="ECO:0007669"/>
    <property type="project" value="TreeGrafter"/>
</dbReference>
<dbReference type="EMBL" id="LSDN01000008">
    <property type="protein sequence ID" value="KXB81531.1"/>
    <property type="molecule type" value="Genomic_DNA"/>
</dbReference>
<dbReference type="InterPro" id="IPR049734">
    <property type="entry name" value="NudC-like_C"/>
</dbReference>
<name>A0AB34X0F1_9ACTO</name>
<dbReference type="EMBL" id="PNGC01000001">
    <property type="protein sequence ID" value="PMB91110.1"/>
    <property type="molecule type" value="Genomic_DNA"/>
</dbReference>
<keyword evidence="6 11" id="KW-0378">Hydrolase</keyword>
<comment type="similarity">
    <text evidence="3">Belongs to the Nudix hydrolase family. NudC subfamily.</text>
</comment>
<evidence type="ECO:0000256" key="2">
    <source>
        <dbReference type="ARBA" id="ARBA00001947"/>
    </source>
</evidence>
<dbReference type="InterPro" id="IPR000086">
    <property type="entry name" value="NUDIX_hydrolase_dom"/>
</dbReference>
<evidence type="ECO:0000256" key="5">
    <source>
        <dbReference type="ARBA" id="ARBA00022723"/>
    </source>
</evidence>
<comment type="cofactor">
    <cofactor evidence="2">
        <name>Zn(2+)</name>
        <dbReference type="ChEBI" id="CHEBI:29105"/>
    </cofactor>
</comment>
<dbReference type="GO" id="GO:0006742">
    <property type="term" value="P:NADP+ catabolic process"/>
    <property type="evidence" value="ECO:0007669"/>
    <property type="project" value="TreeGrafter"/>
</dbReference>
<gene>
    <name evidence="12" type="ORF">CJ240_05305</name>
    <name evidence="11" type="ORF">HMPREF1862_00507</name>
</gene>
<accession>A0AB34X0F1</accession>
<dbReference type="InterPro" id="IPR015376">
    <property type="entry name" value="Znr_NADH_PPase"/>
</dbReference>
<evidence type="ECO:0000256" key="8">
    <source>
        <dbReference type="ARBA" id="ARBA00023027"/>
    </source>
</evidence>
<dbReference type="InterPro" id="IPR050241">
    <property type="entry name" value="NAD-cap_RNA_hydrolase_NudC"/>
</dbReference>
<evidence type="ECO:0000313" key="13">
    <source>
        <dbReference type="Proteomes" id="UP000070572"/>
    </source>
</evidence>
<dbReference type="SUPFAM" id="SSF55811">
    <property type="entry name" value="Nudix"/>
    <property type="match status" value="1"/>
</dbReference>
<keyword evidence="7" id="KW-0460">Magnesium</keyword>
<comment type="cofactor">
    <cofactor evidence="1">
        <name>Mg(2+)</name>
        <dbReference type="ChEBI" id="CHEBI:18420"/>
    </cofactor>
</comment>
<protein>
    <recommendedName>
        <fullName evidence="4">NAD(+) diphosphatase</fullName>
        <ecNumber evidence="4">3.6.1.22</ecNumber>
    </recommendedName>
</protein>
<keyword evidence="14" id="KW-1185">Reference proteome</keyword>
<dbReference type="EC" id="3.6.1.22" evidence="4"/>
<evidence type="ECO:0000256" key="9">
    <source>
        <dbReference type="ARBA" id="ARBA00023679"/>
    </source>
</evidence>
<dbReference type="Proteomes" id="UP000243201">
    <property type="component" value="Unassembled WGS sequence"/>
</dbReference>
<evidence type="ECO:0000256" key="7">
    <source>
        <dbReference type="ARBA" id="ARBA00022842"/>
    </source>
</evidence>
<comment type="catalytic activity">
    <reaction evidence="9">
        <text>a 5'-end NAD(+)-phospho-ribonucleoside in mRNA + H2O = a 5'-end phospho-adenosine-phospho-ribonucleoside in mRNA + beta-nicotinamide D-ribonucleotide + 2 H(+)</text>
        <dbReference type="Rhea" id="RHEA:60876"/>
        <dbReference type="Rhea" id="RHEA-COMP:15698"/>
        <dbReference type="Rhea" id="RHEA-COMP:15719"/>
        <dbReference type="ChEBI" id="CHEBI:14649"/>
        <dbReference type="ChEBI" id="CHEBI:15377"/>
        <dbReference type="ChEBI" id="CHEBI:15378"/>
        <dbReference type="ChEBI" id="CHEBI:144029"/>
        <dbReference type="ChEBI" id="CHEBI:144051"/>
    </reaction>
    <physiologicalReaction direction="left-to-right" evidence="9">
        <dbReference type="Rhea" id="RHEA:60877"/>
    </physiologicalReaction>
</comment>
<sequence length="351" mass="38865">MPPASKTDRLEVMDSPALSRYRIDLDTGCRQFVHVPSLLREAATEVFAVSDRRRVLLPLTAGVSVGPEMAASRSHVSAPFGSGSLYRISGAERQLLGQLQSWEERYQAGKAWYLGRTGATSRVALFITDDELAGIAEHTETSLRLIPLRQVGAFLNGQDAAIATHATCLGLWHLDTNYCSRCATRLEIAAAGWELHCPRCGDIVYPRQDPSVIVAINDEGDRLLLAHNSLWESNFYSVIAGYVEAGESLEGAVHREVGEEVGLEVEEVRYLTSQPWPYPRSLMLGFSARCRTPYFILDEAEIDRALWVSRAEFMELVASRQISPPGPSTIASNLIENWLGCPIIRPEDHNL</sequence>
<dbReference type="CDD" id="cd03429">
    <property type="entry name" value="NUDIX_NADH_pyrophosphatase_Nudt13"/>
    <property type="match status" value="1"/>
</dbReference>
<proteinExistence type="inferred from homology"/>
<dbReference type="Gene3D" id="3.90.79.10">
    <property type="entry name" value="Nucleoside Triphosphate Pyrophosphohydrolase"/>
    <property type="match status" value="1"/>
</dbReference>
<dbReference type="PROSITE" id="PS00893">
    <property type="entry name" value="NUDIX_BOX"/>
    <property type="match status" value="1"/>
</dbReference>
<evidence type="ECO:0000256" key="6">
    <source>
        <dbReference type="ARBA" id="ARBA00022801"/>
    </source>
</evidence>